<evidence type="ECO:0000313" key="2">
    <source>
        <dbReference type="Proteomes" id="UP000324222"/>
    </source>
</evidence>
<comment type="caution">
    <text evidence="1">The sequence shown here is derived from an EMBL/GenBank/DDBJ whole genome shotgun (WGS) entry which is preliminary data.</text>
</comment>
<protein>
    <submittedName>
        <fullName evidence="1">Uncharacterized protein</fullName>
    </submittedName>
</protein>
<evidence type="ECO:0000313" key="1">
    <source>
        <dbReference type="EMBL" id="MPC84218.1"/>
    </source>
</evidence>
<accession>A0A5B7IU94</accession>
<proteinExistence type="predicted"/>
<dbReference type="Proteomes" id="UP000324222">
    <property type="component" value="Unassembled WGS sequence"/>
</dbReference>
<sequence length="68" mass="7550">MTSVVNYLNHLRKEVARLHVHDPAMTDLCKWETDAWLLLGSFSDVLATTSSGGPFLSARVHGTMFGLF</sequence>
<dbReference type="EMBL" id="VSRR010064801">
    <property type="protein sequence ID" value="MPC84218.1"/>
    <property type="molecule type" value="Genomic_DNA"/>
</dbReference>
<keyword evidence="2" id="KW-1185">Reference proteome</keyword>
<organism evidence="1 2">
    <name type="scientific">Portunus trituberculatus</name>
    <name type="common">Swimming crab</name>
    <name type="synonym">Neptunus trituberculatus</name>
    <dbReference type="NCBI Taxonomy" id="210409"/>
    <lineage>
        <taxon>Eukaryota</taxon>
        <taxon>Metazoa</taxon>
        <taxon>Ecdysozoa</taxon>
        <taxon>Arthropoda</taxon>
        <taxon>Crustacea</taxon>
        <taxon>Multicrustacea</taxon>
        <taxon>Malacostraca</taxon>
        <taxon>Eumalacostraca</taxon>
        <taxon>Eucarida</taxon>
        <taxon>Decapoda</taxon>
        <taxon>Pleocyemata</taxon>
        <taxon>Brachyura</taxon>
        <taxon>Eubrachyura</taxon>
        <taxon>Portunoidea</taxon>
        <taxon>Portunidae</taxon>
        <taxon>Portuninae</taxon>
        <taxon>Portunus</taxon>
    </lineage>
</organism>
<dbReference type="AlphaFoldDB" id="A0A5B7IU94"/>
<name>A0A5B7IU94_PORTR</name>
<gene>
    <name evidence="1" type="ORF">E2C01_078947</name>
</gene>
<reference evidence="1 2" key="1">
    <citation type="submission" date="2019-05" db="EMBL/GenBank/DDBJ databases">
        <title>Another draft genome of Portunus trituberculatus and its Hox gene families provides insights of decapod evolution.</title>
        <authorList>
            <person name="Jeong J.-H."/>
            <person name="Song I."/>
            <person name="Kim S."/>
            <person name="Choi T."/>
            <person name="Kim D."/>
            <person name="Ryu S."/>
            <person name="Kim W."/>
        </authorList>
    </citation>
    <scope>NUCLEOTIDE SEQUENCE [LARGE SCALE GENOMIC DNA]</scope>
    <source>
        <tissue evidence="1">Muscle</tissue>
    </source>
</reference>